<dbReference type="AlphaFoldDB" id="A0A319BXI3"/>
<dbReference type="VEuPathDB" id="FungiDB:BO82DRAFT_217268"/>
<dbReference type="STRING" id="1448315.A0A319BXI3"/>
<protein>
    <recommendedName>
        <fullName evidence="3">Aminoglycoside phosphotransferase domain-containing protein</fullName>
    </recommendedName>
</protein>
<evidence type="ECO:0000313" key="2">
    <source>
        <dbReference type="Proteomes" id="UP000248340"/>
    </source>
</evidence>
<dbReference type="InterPro" id="IPR011009">
    <property type="entry name" value="Kinase-like_dom_sf"/>
</dbReference>
<dbReference type="InterPro" id="IPR051678">
    <property type="entry name" value="AGP_Transferase"/>
</dbReference>
<evidence type="ECO:0008006" key="3">
    <source>
        <dbReference type="Google" id="ProtNLM"/>
    </source>
</evidence>
<dbReference type="OrthoDB" id="3645574at2759"/>
<dbReference type="EMBL" id="KZ821768">
    <property type="protein sequence ID" value="PYH76080.1"/>
    <property type="molecule type" value="Genomic_DNA"/>
</dbReference>
<name>A0A319BXI3_9EURO</name>
<dbReference type="Proteomes" id="UP000248340">
    <property type="component" value="Unassembled WGS sequence"/>
</dbReference>
<gene>
    <name evidence="1" type="ORF">BO82DRAFT_217268</name>
</gene>
<dbReference type="RefSeq" id="XP_025486280.1">
    <property type="nucleotide sequence ID" value="XM_025630750.1"/>
</dbReference>
<reference evidence="1 2" key="1">
    <citation type="submission" date="2016-12" db="EMBL/GenBank/DDBJ databases">
        <title>The genomes of Aspergillus section Nigri reveals drivers in fungal speciation.</title>
        <authorList>
            <consortium name="DOE Joint Genome Institute"/>
            <person name="Vesth T.C."/>
            <person name="Nybo J."/>
            <person name="Theobald S."/>
            <person name="Brandl J."/>
            <person name="Frisvad J.C."/>
            <person name="Nielsen K.F."/>
            <person name="Lyhne E.K."/>
            <person name="Kogle M.E."/>
            <person name="Kuo A."/>
            <person name="Riley R."/>
            <person name="Clum A."/>
            <person name="Nolan M."/>
            <person name="Lipzen A."/>
            <person name="Salamov A."/>
            <person name="Henrissat B."/>
            <person name="Wiebenga A."/>
            <person name="De Vries R.P."/>
            <person name="Grigoriev I.V."/>
            <person name="Mortensen U.H."/>
            <person name="Andersen M.R."/>
            <person name="Baker S.E."/>
        </authorList>
    </citation>
    <scope>NUCLEOTIDE SEQUENCE [LARGE SCALE GENOMIC DNA]</scope>
    <source>
        <strain evidence="1 2">CBS 121591</strain>
    </source>
</reference>
<sequence>MLPNTTTTTTTTRRLLRGEITYSAAKELETNVLHSLSYWDQQSSYFEDLRRKSQLLETVVAHHLNLVPTSCRIAEPSEWLSGTFNVCIPIYYGNNRQHPGFLLRLPLPHRVGENVNPGNADEKILCEVGTYAWLQLNCPGVPIPQLHRYGLSTGQKFTALETLPFLTRSFEVVRRHILSFLGFPVPSKYVAHSSKSTDLLGVGYLLIDYLDVSRGRMLSASWNQGRHDPRLRMNLFRSLSDIMLAITRTPLPKIGSFIVDEKGYLRLRNRPLTLEIQDLENQHVPVDIPRDFTYSTVDSYVNDILACHESRLRHQQNAVKDFQDALFQMAALTVMRAIRNLFFRPNLRRAPFYMSLTDLHQSNIFVDDDWNITYLVDLEWACSRPAEMIHPPYWLTNQSVDAIDIDAYESLHREFMQAFAQQLSKRSWQHGNQIYSILQEGWNKGTYWYALALDSPTGLFRIFYDHIQPRFSKDHIDDAAFFKITMDYWAFNAARFIQEKVKDKEKYDRLLLEAFKQAPTDQMPMHE</sequence>
<dbReference type="PANTHER" id="PTHR21310">
    <property type="entry name" value="AMINOGLYCOSIDE PHOSPHOTRANSFERASE-RELATED-RELATED"/>
    <property type="match status" value="1"/>
</dbReference>
<organism evidence="1 2">
    <name type="scientific">Aspergillus uvarum CBS 121591</name>
    <dbReference type="NCBI Taxonomy" id="1448315"/>
    <lineage>
        <taxon>Eukaryota</taxon>
        <taxon>Fungi</taxon>
        <taxon>Dikarya</taxon>
        <taxon>Ascomycota</taxon>
        <taxon>Pezizomycotina</taxon>
        <taxon>Eurotiomycetes</taxon>
        <taxon>Eurotiomycetidae</taxon>
        <taxon>Eurotiales</taxon>
        <taxon>Aspergillaceae</taxon>
        <taxon>Aspergillus</taxon>
        <taxon>Aspergillus subgen. Circumdati</taxon>
    </lineage>
</organism>
<keyword evidence="2" id="KW-1185">Reference proteome</keyword>
<dbReference type="SUPFAM" id="SSF56112">
    <property type="entry name" value="Protein kinase-like (PK-like)"/>
    <property type="match status" value="1"/>
</dbReference>
<accession>A0A319BXI3</accession>
<evidence type="ECO:0000313" key="1">
    <source>
        <dbReference type="EMBL" id="PYH76080.1"/>
    </source>
</evidence>
<proteinExistence type="predicted"/>
<dbReference type="GeneID" id="37133491"/>
<dbReference type="PANTHER" id="PTHR21310:SF37">
    <property type="entry name" value="AMINOGLYCOSIDE PHOSPHOTRANSFERASE DOMAIN-CONTAINING PROTEIN"/>
    <property type="match status" value="1"/>
</dbReference>